<dbReference type="RefSeq" id="WP_301125703.1">
    <property type="nucleotide sequence ID" value="NZ_JAUHPV010000001.1"/>
</dbReference>
<evidence type="ECO:0008006" key="4">
    <source>
        <dbReference type="Google" id="ProtNLM"/>
    </source>
</evidence>
<evidence type="ECO:0000313" key="3">
    <source>
        <dbReference type="Proteomes" id="UP001172738"/>
    </source>
</evidence>
<feature type="transmembrane region" description="Helical" evidence="1">
    <location>
        <begin position="110"/>
        <end position="131"/>
    </location>
</feature>
<name>A0ABT8FXY0_9MICO</name>
<protein>
    <recommendedName>
        <fullName evidence="4">ATP synthase protein I</fullName>
    </recommendedName>
</protein>
<keyword evidence="3" id="KW-1185">Reference proteome</keyword>
<feature type="transmembrane region" description="Helical" evidence="1">
    <location>
        <begin position="47"/>
        <end position="68"/>
    </location>
</feature>
<sequence>MTDDAPTPSEAESAVYRRAFRLGGLVLAGGAVLAALIGFLVADVMGLWAGVAGIAVAALAGLMTPAAMQLAHRQPPHVMAAIILGTWLAKMVVIVIAVLLLGQIDGFPRPVFGVAVIGGILVTLGIDAVVLTRGRVPYTTSGSKDRDE</sequence>
<keyword evidence="1" id="KW-0472">Membrane</keyword>
<dbReference type="Proteomes" id="UP001172738">
    <property type="component" value="Unassembled WGS sequence"/>
</dbReference>
<reference evidence="2" key="1">
    <citation type="submission" date="2023-06" db="EMBL/GenBank/DDBJ databases">
        <title>SYSU T00b26.</title>
        <authorList>
            <person name="Gao L."/>
            <person name="Fang B.-Z."/>
            <person name="Li W.-J."/>
        </authorList>
    </citation>
    <scope>NUCLEOTIDE SEQUENCE</scope>
    <source>
        <strain evidence="2">SYSU T00b26</strain>
    </source>
</reference>
<feature type="transmembrane region" description="Helical" evidence="1">
    <location>
        <begin position="80"/>
        <end position="104"/>
    </location>
</feature>
<feature type="transmembrane region" description="Helical" evidence="1">
    <location>
        <begin position="22"/>
        <end position="41"/>
    </location>
</feature>
<evidence type="ECO:0000313" key="2">
    <source>
        <dbReference type="EMBL" id="MDN4471763.1"/>
    </source>
</evidence>
<comment type="caution">
    <text evidence="2">The sequence shown here is derived from an EMBL/GenBank/DDBJ whole genome shotgun (WGS) entry which is preliminary data.</text>
</comment>
<evidence type="ECO:0000256" key="1">
    <source>
        <dbReference type="SAM" id="Phobius"/>
    </source>
</evidence>
<accession>A0ABT8FXY0</accession>
<proteinExistence type="predicted"/>
<dbReference type="EMBL" id="JAUHPV010000001">
    <property type="protein sequence ID" value="MDN4471763.1"/>
    <property type="molecule type" value="Genomic_DNA"/>
</dbReference>
<keyword evidence="1" id="KW-1133">Transmembrane helix</keyword>
<gene>
    <name evidence="2" type="ORF">QQX04_02005</name>
</gene>
<keyword evidence="1" id="KW-0812">Transmembrane</keyword>
<organism evidence="2 3">
    <name type="scientific">Demequina zhanjiangensis</name>
    <dbReference type="NCBI Taxonomy" id="3051659"/>
    <lineage>
        <taxon>Bacteria</taxon>
        <taxon>Bacillati</taxon>
        <taxon>Actinomycetota</taxon>
        <taxon>Actinomycetes</taxon>
        <taxon>Micrococcales</taxon>
        <taxon>Demequinaceae</taxon>
        <taxon>Demequina</taxon>
    </lineage>
</organism>